<dbReference type="STRING" id="1908266.BKK55_01190"/>
<keyword evidence="1" id="KW-1133">Transmembrane helix</keyword>
<dbReference type="InterPro" id="IPR006597">
    <property type="entry name" value="Sel1-like"/>
</dbReference>
<dbReference type="InterPro" id="IPR001611">
    <property type="entry name" value="Leu-rich_rpt"/>
</dbReference>
<evidence type="ECO:0000256" key="1">
    <source>
        <dbReference type="SAM" id="Phobius"/>
    </source>
</evidence>
<name>A0A1V3JQC2_9PAST</name>
<accession>A0A1V3JQC2</accession>
<dbReference type="SUPFAM" id="SSF81901">
    <property type="entry name" value="HCP-like"/>
    <property type="match status" value="2"/>
</dbReference>
<comment type="caution">
    <text evidence="2">The sequence shown here is derived from an EMBL/GenBank/DDBJ whole genome shotgun (WGS) entry which is preliminary data.</text>
</comment>
<dbReference type="PROSITE" id="PS51450">
    <property type="entry name" value="LRR"/>
    <property type="match status" value="1"/>
</dbReference>
<reference evidence="2 3" key="1">
    <citation type="submission" date="2016-10" db="EMBL/GenBank/DDBJ databases">
        <title>Rodentibacter gen. nov. and new species.</title>
        <authorList>
            <person name="Christensen H."/>
        </authorList>
    </citation>
    <scope>NUCLEOTIDE SEQUENCE [LARGE SCALE GENOMIC DNA]</scope>
    <source>
        <strain evidence="2 3">1996246016</strain>
    </source>
</reference>
<dbReference type="EMBL" id="MLHO01000006">
    <property type="protein sequence ID" value="OOF58872.1"/>
    <property type="molecule type" value="Genomic_DNA"/>
</dbReference>
<dbReference type="PANTHER" id="PTHR11102:SF160">
    <property type="entry name" value="ERAD-ASSOCIATED E3 UBIQUITIN-PROTEIN LIGASE COMPONENT HRD3"/>
    <property type="match status" value="1"/>
</dbReference>
<keyword evidence="3" id="KW-1185">Reference proteome</keyword>
<evidence type="ECO:0008006" key="4">
    <source>
        <dbReference type="Google" id="ProtNLM"/>
    </source>
</evidence>
<dbReference type="Pfam" id="PF08238">
    <property type="entry name" value="Sel1"/>
    <property type="match status" value="5"/>
</dbReference>
<dbReference type="PANTHER" id="PTHR11102">
    <property type="entry name" value="SEL-1-LIKE PROTEIN"/>
    <property type="match status" value="1"/>
</dbReference>
<keyword evidence="1" id="KW-0472">Membrane</keyword>
<dbReference type="RefSeq" id="WP_077550236.1">
    <property type="nucleotide sequence ID" value="NZ_MLHO01000006.1"/>
</dbReference>
<dbReference type="Gene3D" id="1.25.40.10">
    <property type="entry name" value="Tetratricopeptide repeat domain"/>
    <property type="match status" value="2"/>
</dbReference>
<evidence type="ECO:0000313" key="3">
    <source>
        <dbReference type="Proteomes" id="UP000188541"/>
    </source>
</evidence>
<gene>
    <name evidence="2" type="ORF">BKK55_01190</name>
</gene>
<organism evidence="2 3">
    <name type="scientific">Rodentibacter genomosp. 2</name>
    <dbReference type="NCBI Taxonomy" id="1908266"/>
    <lineage>
        <taxon>Bacteria</taxon>
        <taxon>Pseudomonadati</taxon>
        <taxon>Pseudomonadota</taxon>
        <taxon>Gammaproteobacteria</taxon>
        <taxon>Pasteurellales</taxon>
        <taxon>Pasteurellaceae</taxon>
        <taxon>Rodentibacter</taxon>
    </lineage>
</organism>
<dbReference type="OrthoDB" id="80091at2"/>
<feature type="transmembrane region" description="Helical" evidence="1">
    <location>
        <begin position="6"/>
        <end position="22"/>
    </location>
</feature>
<dbReference type="SMART" id="SM00671">
    <property type="entry name" value="SEL1"/>
    <property type="match status" value="6"/>
</dbReference>
<dbReference type="InterPro" id="IPR011990">
    <property type="entry name" value="TPR-like_helical_dom_sf"/>
</dbReference>
<keyword evidence="1" id="KW-0812">Transmembrane</keyword>
<evidence type="ECO:0000313" key="2">
    <source>
        <dbReference type="EMBL" id="OOF58872.1"/>
    </source>
</evidence>
<dbReference type="InterPro" id="IPR050767">
    <property type="entry name" value="Sel1_AlgK"/>
</dbReference>
<protein>
    <recommendedName>
        <fullName evidence="4">Sel1 repeat family protein</fullName>
    </recommendedName>
</protein>
<dbReference type="Proteomes" id="UP000188541">
    <property type="component" value="Unassembled WGS sequence"/>
</dbReference>
<dbReference type="AlphaFoldDB" id="A0A1V3JQC2"/>
<proteinExistence type="predicted"/>
<sequence>MYKILFYIGLAFIVLSLFMYSMDKKNKILSDSKITKIENVRIEGDKLIYKIENNSLPYKDKLYFSLSDHINSLENMASQGNVIAQAELGYIYYVGKDIPVNYEKAEYWLKKSADGDLLVNHQSKNLLAALYEDKGDINSAIFWYKKTAENGFIDSQINLGLLYEKQEQLEEARKWYEVAANLGSGSGMYYLGLILYKIDNENVNKVIELLLKSENSNVLPLIDKKEIEYSLGWLYLNDNKIKSINKAIKLFESSAQKGFLESQFILGEIYETNNQVKDLQKSQYWYSEAAKQGDKEAMEKIKLNTLSNTNAR</sequence>